<dbReference type="RefSeq" id="WP_160874478.1">
    <property type="nucleotide sequence ID" value="NZ_WUEK01000001.1"/>
</dbReference>
<name>A0A6L7EXW4_9ACTN</name>
<accession>A0A6L7EXW4</accession>
<feature type="signal peptide" evidence="1">
    <location>
        <begin position="1"/>
        <end position="18"/>
    </location>
</feature>
<sequence length="199" mass="21285">MRCLLATRLLAVLLAASAAGQGGPVAADGGDSITHEDARNDVRIATGEPGLGRDSRHSVDLTRLTVVPGAEGSTYALRLRRVTTAERFDQYFFLYVETAGDGLPFGFLMLKASDLRGEMVVEGTDDPEGYVSCRVRATVADRRHSLIFTVPSRCTPAGPVTIEMLAYTTPRGRKGGEVVWSRDRVRIPGLVDLHGGAAG</sequence>
<feature type="chain" id="PRO_5039145398" evidence="1">
    <location>
        <begin position="19"/>
        <end position="199"/>
    </location>
</feature>
<organism evidence="2 3">
    <name type="scientific">Nocardioides flavescens</name>
    <dbReference type="NCBI Taxonomy" id="2691959"/>
    <lineage>
        <taxon>Bacteria</taxon>
        <taxon>Bacillati</taxon>
        <taxon>Actinomycetota</taxon>
        <taxon>Actinomycetes</taxon>
        <taxon>Propionibacteriales</taxon>
        <taxon>Nocardioidaceae</taxon>
        <taxon>Nocardioides</taxon>
    </lineage>
</organism>
<dbReference type="Proteomes" id="UP000473325">
    <property type="component" value="Unassembled WGS sequence"/>
</dbReference>
<keyword evidence="3" id="KW-1185">Reference proteome</keyword>
<keyword evidence="1" id="KW-0732">Signal</keyword>
<reference evidence="2 3" key="1">
    <citation type="submission" date="2019-12" db="EMBL/GenBank/DDBJ databases">
        <authorList>
            <person name="Kun Z."/>
        </authorList>
    </citation>
    <scope>NUCLEOTIDE SEQUENCE [LARGE SCALE GENOMIC DNA]</scope>
    <source>
        <strain evidence="2 3">YIM 123512</strain>
    </source>
</reference>
<evidence type="ECO:0000313" key="3">
    <source>
        <dbReference type="Proteomes" id="UP000473325"/>
    </source>
</evidence>
<dbReference type="EMBL" id="WUEK01000001">
    <property type="protein sequence ID" value="MXG88252.1"/>
    <property type="molecule type" value="Genomic_DNA"/>
</dbReference>
<evidence type="ECO:0000256" key="1">
    <source>
        <dbReference type="SAM" id="SignalP"/>
    </source>
</evidence>
<comment type="caution">
    <text evidence="2">The sequence shown here is derived from an EMBL/GenBank/DDBJ whole genome shotgun (WGS) entry which is preliminary data.</text>
</comment>
<dbReference type="AlphaFoldDB" id="A0A6L7EXW4"/>
<gene>
    <name evidence="2" type="ORF">GRQ65_01645</name>
</gene>
<evidence type="ECO:0000313" key="2">
    <source>
        <dbReference type="EMBL" id="MXG88252.1"/>
    </source>
</evidence>
<protein>
    <submittedName>
        <fullName evidence="2">Uncharacterized protein</fullName>
    </submittedName>
</protein>
<proteinExistence type="predicted"/>